<dbReference type="Proteomes" id="UP000436006">
    <property type="component" value="Unassembled WGS sequence"/>
</dbReference>
<sequence length="54" mass="6343">MISQRAYINQKNQAAREPFETINAHIDRWRSATKKVLNALQLTQVTFDNEGIRR</sequence>
<evidence type="ECO:0000313" key="2">
    <source>
        <dbReference type="Proteomes" id="UP000436006"/>
    </source>
</evidence>
<keyword evidence="2" id="KW-1185">Reference proteome</keyword>
<evidence type="ECO:0000313" key="1">
    <source>
        <dbReference type="EMBL" id="MVM30971.1"/>
    </source>
</evidence>
<name>A0A7K1SB17_9BACT</name>
<gene>
    <name evidence="1" type="ORF">GO755_13100</name>
</gene>
<evidence type="ECO:0008006" key="3">
    <source>
        <dbReference type="Google" id="ProtNLM"/>
    </source>
</evidence>
<dbReference type="AlphaFoldDB" id="A0A7K1SB17"/>
<accession>A0A7K1SB17</accession>
<organism evidence="1 2">
    <name type="scientific">Spirosoma arboris</name>
    <dbReference type="NCBI Taxonomy" id="2682092"/>
    <lineage>
        <taxon>Bacteria</taxon>
        <taxon>Pseudomonadati</taxon>
        <taxon>Bacteroidota</taxon>
        <taxon>Cytophagia</taxon>
        <taxon>Cytophagales</taxon>
        <taxon>Cytophagaceae</taxon>
        <taxon>Spirosoma</taxon>
    </lineage>
</organism>
<reference evidence="1 2" key="1">
    <citation type="submission" date="2019-12" db="EMBL/GenBank/DDBJ databases">
        <title>Spirosoma sp. HMF4905 genome sequencing and assembly.</title>
        <authorList>
            <person name="Kang H."/>
            <person name="Cha I."/>
            <person name="Kim H."/>
            <person name="Joh K."/>
        </authorList>
    </citation>
    <scope>NUCLEOTIDE SEQUENCE [LARGE SCALE GENOMIC DNA]</scope>
    <source>
        <strain evidence="1 2">HMF4905</strain>
    </source>
</reference>
<comment type="caution">
    <text evidence="1">The sequence shown here is derived from an EMBL/GenBank/DDBJ whole genome shotgun (WGS) entry which is preliminary data.</text>
</comment>
<dbReference type="EMBL" id="WPIN01000004">
    <property type="protein sequence ID" value="MVM30971.1"/>
    <property type="molecule type" value="Genomic_DNA"/>
</dbReference>
<proteinExistence type="predicted"/>
<protein>
    <recommendedName>
        <fullName evidence="3">Transposase</fullName>
    </recommendedName>
</protein>